<dbReference type="GO" id="GO:0005929">
    <property type="term" value="C:cilium"/>
    <property type="evidence" value="ECO:0000318"/>
    <property type="project" value="GO_Central"/>
</dbReference>
<accession>B3RXT2</accession>
<dbReference type="Pfam" id="PF13181">
    <property type="entry name" value="TPR_8"/>
    <property type="match status" value="1"/>
</dbReference>
<dbReference type="EMBL" id="DS985245">
    <property type="protein sequence ID" value="EDV24911.1"/>
    <property type="molecule type" value="Genomic_DNA"/>
</dbReference>
<feature type="compositionally biased region" description="Polar residues" evidence="8">
    <location>
        <begin position="28"/>
        <end position="39"/>
    </location>
</feature>
<keyword evidence="2" id="KW-0963">Cytoplasm</keyword>
<dbReference type="InterPro" id="IPR019734">
    <property type="entry name" value="TPR_rpt"/>
</dbReference>
<dbReference type="PANTHER" id="PTHR46630">
    <property type="entry name" value="TETRATRICOPEPTIDE REPEAT PROTEIN 29"/>
    <property type="match status" value="1"/>
</dbReference>
<keyword evidence="3" id="KW-0677">Repeat</keyword>
<dbReference type="OrthoDB" id="626167at2759"/>
<dbReference type="AlphaFoldDB" id="B3RXT2"/>
<sequence length="462" mass="52894">MSSTNILPMIDPNLGKSNIKPSPPTTPPHKNTINRSTRNIRPINGHNKQKKQKHPVVQETYDKKIDVARYRNDYMHNLCMDILKEGYHRAFAEIFELINRQKEEREALGDDIIATLTPLLKDEHEKLSYLSEKLCRAEDAERNDDQGLLYRELKNLAVYFENHNDSWLSDHFYFRCLEIAQTIEHDDGKTQSEANCNLGVSLVDRGENNEALPYLEEFYNLTKNRDWINDDGQQLFPLACEHLCRVYTAIAAKTSRENSEVSIKFLLQAYDVAKEGGSKHAEGITSYRLGRAFSENGDPQMALTYHNSYLEICQQEGDDIGAARAYEAMASCYESQDDIENTFKNLEKFATVAEKCNQQKEFGKACTKLGGIFNSMGNYSKAVEYFGKAFKVAQEMTDTEVLDEARVQYGIARAHKMTKDYMKFININNRESLRELLSWKSTRQAAFSNDEADSDPNNPSNT</sequence>
<evidence type="ECO:0000256" key="6">
    <source>
        <dbReference type="ARBA" id="ARBA00044739"/>
    </source>
</evidence>
<dbReference type="SUPFAM" id="SSF48452">
    <property type="entry name" value="TPR-like"/>
    <property type="match status" value="1"/>
</dbReference>
<dbReference type="FunCoup" id="B3RXT2">
    <property type="interactions" value="23"/>
</dbReference>
<dbReference type="KEGG" id="tad:TRIADDRAFT_56320"/>
<dbReference type="CTD" id="6753588"/>
<dbReference type="PANTHER" id="PTHR46630:SF1">
    <property type="entry name" value="TETRATRICOPEPTIDE REPEAT PROTEIN 29"/>
    <property type="match status" value="1"/>
</dbReference>
<dbReference type="GO" id="GO:0005737">
    <property type="term" value="C:cytoplasm"/>
    <property type="evidence" value="ECO:0007669"/>
    <property type="project" value="UniProtKB-SubCell"/>
</dbReference>
<evidence type="ECO:0000256" key="7">
    <source>
        <dbReference type="PROSITE-ProRule" id="PRU00339"/>
    </source>
</evidence>
<feature type="repeat" description="TPR" evidence="7">
    <location>
        <begin position="363"/>
        <end position="396"/>
    </location>
</feature>
<dbReference type="HOGENOM" id="CLU_041196_1_0_1"/>
<dbReference type="InterPro" id="IPR051476">
    <property type="entry name" value="Bac_ResReg_Asp_Phosphatase"/>
</dbReference>
<dbReference type="PhylomeDB" id="B3RXT2"/>
<dbReference type="InterPro" id="IPR011990">
    <property type="entry name" value="TPR-like_helical_dom_sf"/>
</dbReference>
<evidence type="ECO:0000256" key="2">
    <source>
        <dbReference type="ARBA" id="ARBA00022490"/>
    </source>
</evidence>
<proteinExistence type="predicted"/>
<evidence type="ECO:0000256" key="3">
    <source>
        <dbReference type="ARBA" id="ARBA00022737"/>
    </source>
</evidence>
<comment type="subcellular location">
    <subcellularLocation>
        <location evidence="1">Cytoplasm</location>
    </subcellularLocation>
</comment>
<dbReference type="RefSeq" id="XP_002112801.1">
    <property type="nucleotide sequence ID" value="XM_002112765.1"/>
</dbReference>
<dbReference type="InParanoid" id="B3RXT2"/>
<evidence type="ECO:0000256" key="1">
    <source>
        <dbReference type="ARBA" id="ARBA00004496"/>
    </source>
</evidence>
<organism evidence="9 10">
    <name type="scientific">Trichoplax adhaerens</name>
    <name type="common">Trichoplax reptans</name>
    <dbReference type="NCBI Taxonomy" id="10228"/>
    <lineage>
        <taxon>Eukaryota</taxon>
        <taxon>Metazoa</taxon>
        <taxon>Placozoa</taxon>
        <taxon>Uniplacotomia</taxon>
        <taxon>Trichoplacea</taxon>
        <taxon>Trichoplacidae</taxon>
        <taxon>Trichoplax</taxon>
    </lineage>
</organism>
<dbReference type="SMART" id="SM00028">
    <property type="entry name" value="TPR"/>
    <property type="match status" value="5"/>
</dbReference>
<keyword evidence="4 7" id="KW-0802">TPR repeat</keyword>
<evidence type="ECO:0000313" key="10">
    <source>
        <dbReference type="Proteomes" id="UP000009022"/>
    </source>
</evidence>
<keyword evidence="10" id="KW-1185">Reference proteome</keyword>
<comment type="function">
    <text evidence="6">Axonemal protein which is implicated in axonemal and/or peri-axonemal structure assembly and regulates flagellum assembly and beating and therefore sperm motility.</text>
</comment>
<dbReference type="PROSITE" id="PS50005">
    <property type="entry name" value="TPR"/>
    <property type="match status" value="1"/>
</dbReference>
<evidence type="ECO:0000313" key="9">
    <source>
        <dbReference type="EMBL" id="EDV24911.1"/>
    </source>
</evidence>
<name>B3RXT2_TRIAD</name>
<evidence type="ECO:0000256" key="5">
    <source>
        <dbReference type="ARBA" id="ARBA00040665"/>
    </source>
</evidence>
<dbReference type="Gene3D" id="1.25.40.10">
    <property type="entry name" value="Tetratricopeptide repeat domain"/>
    <property type="match status" value="1"/>
</dbReference>
<dbReference type="Proteomes" id="UP000009022">
    <property type="component" value="Unassembled WGS sequence"/>
</dbReference>
<evidence type="ECO:0000256" key="4">
    <source>
        <dbReference type="ARBA" id="ARBA00022803"/>
    </source>
</evidence>
<dbReference type="STRING" id="10228.B3RXT2"/>
<dbReference type="eggNOG" id="ENOG502QQ2U">
    <property type="taxonomic scope" value="Eukaryota"/>
</dbReference>
<dbReference type="GeneID" id="6753588"/>
<protein>
    <recommendedName>
        <fullName evidence="5">Tetratricopeptide repeat protein 29</fullName>
    </recommendedName>
</protein>
<feature type="region of interest" description="Disordered" evidence="8">
    <location>
        <begin position="1"/>
        <end position="54"/>
    </location>
</feature>
<reference evidence="9 10" key="1">
    <citation type="journal article" date="2008" name="Nature">
        <title>The Trichoplax genome and the nature of placozoans.</title>
        <authorList>
            <person name="Srivastava M."/>
            <person name="Begovic E."/>
            <person name="Chapman J."/>
            <person name="Putnam N.H."/>
            <person name="Hellsten U."/>
            <person name="Kawashima T."/>
            <person name="Kuo A."/>
            <person name="Mitros T."/>
            <person name="Salamov A."/>
            <person name="Carpenter M.L."/>
            <person name="Signorovitch A.Y."/>
            <person name="Moreno M.A."/>
            <person name="Kamm K."/>
            <person name="Grimwood J."/>
            <person name="Schmutz J."/>
            <person name="Shapiro H."/>
            <person name="Grigoriev I.V."/>
            <person name="Buss L.W."/>
            <person name="Schierwater B."/>
            <person name="Dellaporta S.L."/>
            <person name="Rokhsar D.S."/>
        </authorList>
    </citation>
    <scope>NUCLEOTIDE SEQUENCE [LARGE SCALE GENOMIC DNA]</scope>
    <source>
        <strain evidence="9 10">Grell-BS-1999</strain>
    </source>
</reference>
<gene>
    <name evidence="9" type="ORF">TRIADDRAFT_56320</name>
</gene>
<dbReference type="GO" id="GO:0003341">
    <property type="term" value="P:cilium movement"/>
    <property type="evidence" value="ECO:0000318"/>
    <property type="project" value="GO_Central"/>
</dbReference>
<evidence type="ECO:0000256" key="8">
    <source>
        <dbReference type="SAM" id="MobiDB-lite"/>
    </source>
</evidence>
<dbReference type="OMA" id="QLAWMSG"/>